<gene>
    <name evidence="4" type="ORF">EVJ58_g1985</name>
</gene>
<keyword evidence="2" id="KW-0472">Membrane</keyword>
<keyword evidence="2" id="KW-0812">Transmembrane</keyword>
<evidence type="ECO:0000313" key="4">
    <source>
        <dbReference type="EMBL" id="TFY65440.1"/>
    </source>
</evidence>
<evidence type="ECO:0000313" key="5">
    <source>
        <dbReference type="Proteomes" id="UP000298390"/>
    </source>
</evidence>
<feature type="transmembrane region" description="Helical" evidence="2">
    <location>
        <begin position="121"/>
        <end position="145"/>
    </location>
</feature>
<sequence>MSDPTLEQELASILQSNFTAICCQTVICGILLYDYILTFGKEVELVWQRPTRALGGTVIFFLNRVVAVGMIILGNLSTDLARYTYASYNYSVIFDVAITLLAYAVWAAVSAIRVHALTRRYWPLTLLTLALALLPPAADIVMALIHHDVLDSPPRTFGTVHGKLARLYTVEHEVGTPFHLSGYVTNTLLLHIQSMGSDLIVLLVTLYHVCPRPWTRSTLPSRSISRVLLRNGTLYFIVLAILNILEVIEYLGSATDYVNLFIAPISTIVVSRFLLDIREAAYTYDSEFDATMTQDPSVMTPSLGGKSRMWQTLDLEINSYGAFRSVAGHCAHQDVHDWVLTNGSKGAMTGTTDVDQTSRGRDSYTDDQEEEEVSN</sequence>
<organism evidence="4 5">
    <name type="scientific">Rhodofomes roseus</name>
    <dbReference type="NCBI Taxonomy" id="34475"/>
    <lineage>
        <taxon>Eukaryota</taxon>
        <taxon>Fungi</taxon>
        <taxon>Dikarya</taxon>
        <taxon>Basidiomycota</taxon>
        <taxon>Agaricomycotina</taxon>
        <taxon>Agaricomycetes</taxon>
        <taxon>Polyporales</taxon>
        <taxon>Rhodofomes</taxon>
    </lineage>
</organism>
<feature type="domain" description="DUF6533" evidence="3">
    <location>
        <begin position="22"/>
        <end position="68"/>
    </location>
</feature>
<dbReference type="STRING" id="34475.A0A4Y9YUM7"/>
<feature type="transmembrane region" description="Helical" evidence="2">
    <location>
        <begin position="12"/>
        <end position="33"/>
    </location>
</feature>
<feature type="transmembrane region" description="Helical" evidence="2">
    <location>
        <begin position="257"/>
        <end position="275"/>
    </location>
</feature>
<keyword evidence="2" id="KW-1133">Transmembrane helix</keyword>
<evidence type="ECO:0000256" key="2">
    <source>
        <dbReference type="SAM" id="Phobius"/>
    </source>
</evidence>
<dbReference type="Pfam" id="PF20151">
    <property type="entry name" value="DUF6533"/>
    <property type="match status" value="1"/>
</dbReference>
<protein>
    <recommendedName>
        <fullName evidence="3">DUF6533 domain-containing protein</fullName>
    </recommendedName>
</protein>
<evidence type="ECO:0000259" key="3">
    <source>
        <dbReference type="Pfam" id="PF20151"/>
    </source>
</evidence>
<name>A0A4Y9YUM7_9APHY</name>
<feature type="region of interest" description="Disordered" evidence="1">
    <location>
        <begin position="349"/>
        <end position="375"/>
    </location>
</feature>
<accession>A0A4Y9YUM7</accession>
<feature type="transmembrane region" description="Helical" evidence="2">
    <location>
        <begin position="188"/>
        <end position="207"/>
    </location>
</feature>
<proteinExistence type="predicted"/>
<dbReference type="EMBL" id="SEKV01000069">
    <property type="protein sequence ID" value="TFY65440.1"/>
    <property type="molecule type" value="Genomic_DNA"/>
</dbReference>
<feature type="compositionally biased region" description="Acidic residues" evidence="1">
    <location>
        <begin position="365"/>
        <end position="375"/>
    </location>
</feature>
<dbReference type="AlphaFoldDB" id="A0A4Y9YUM7"/>
<comment type="caution">
    <text evidence="4">The sequence shown here is derived from an EMBL/GenBank/DDBJ whole genome shotgun (WGS) entry which is preliminary data.</text>
</comment>
<dbReference type="InterPro" id="IPR045340">
    <property type="entry name" value="DUF6533"/>
</dbReference>
<feature type="transmembrane region" description="Helical" evidence="2">
    <location>
        <begin position="88"/>
        <end position="109"/>
    </location>
</feature>
<feature type="transmembrane region" description="Helical" evidence="2">
    <location>
        <begin position="227"/>
        <end position="245"/>
    </location>
</feature>
<reference evidence="4 5" key="1">
    <citation type="submission" date="2019-01" db="EMBL/GenBank/DDBJ databases">
        <title>Genome sequencing of the rare red list fungi Fomitopsis rosea.</title>
        <authorList>
            <person name="Buettner E."/>
            <person name="Kellner H."/>
        </authorList>
    </citation>
    <scope>NUCLEOTIDE SEQUENCE [LARGE SCALE GENOMIC DNA]</scope>
    <source>
        <strain evidence="4 5">DSM 105464</strain>
    </source>
</reference>
<evidence type="ECO:0000256" key="1">
    <source>
        <dbReference type="SAM" id="MobiDB-lite"/>
    </source>
</evidence>
<feature type="transmembrane region" description="Helical" evidence="2">
    <location>
        <begin position="53"/>
        <end position="76"/>
    </location>
</feature>
<dbReference type="Proteomes" id="UP000298390">
    <property type="component" value="Unassembled WGS sequence"/>
</dbReference>